<dbReference type="Gene3D" id="1.20.1280.50">
    <property type="match status" value="1"/>
</dbReference>
<keyword evidence="2" id="KW-1185">Reference proteome</keyword>
<dbReference type="InterPro" id="IPR053781">
    <property type="entry name" value="F-box_AtFBL13-like"/>
</dbReference>
<organism evidence="2 3">
    <name type="scientific">Cicer arietinum</name>
    <name type="common">Chickpea</name>
    <name type="synonym">Garbanzo</name>
    <dbReference type="NCBI Taxonomy" id="3827"/>
    <lineage>
        <taxon>Eukaryota</taxon>
        <taxon>Viridiplantae</taxon>
        <taxon>Streptophyta</taxon>
        <taxon>Embryophyta</taxon>
        <taxon>Tracheophyta</taxon>
        <taxon>Spermatophyta</taxon>
        <taxon>Magnoliopsida</taxon>
        <taxon>eudicotyledons</taxon>
        <taxon>Gunneridae</taxon>
        <taxon>Pentapetalae</taxon>
        <taxon>rosids</taxon>
        <taxon>fabids</taxon>
        <taxon>Fabales</taxon>
        <taxon>Fabaceae</taxon>
        <taxon>Papilionoideae</taxon>
        <taxon>50 kb inversion clade</taxon>
        <taxon>NPAAA clade</taxon>
        <taxon>Hologalegina</taxon>
        <taxon>IRL clade</taxon>
        <taxon>Cicereae</taxon>
        <taxon>Cicer</taxon>
    </lineage>
</organism>
<dbReference type="Proteomes" id="UP000087171">
    <property type="component" value="Chromosome Ca5"/>
</dbReference>
<dbReference type="OrthoDB" id="1434964at2759"/>
<sequence length="383" mass="45049">MSLIGREDMLSALPDSIICHILSFLPTKHSATTSILSKRWKPLWLSVLDLDFFPQPFSEITVFRRVLYSITVSRDISLPIRSFRLQRFVARNANNQMDEFINAAIQRRVETLALDMEYESLHITLASNIFTCKTLTVLELKQIIVRDLPRINIPLLKSLHLDSVRFRHPKYIIDFLLGCPALEELQTNRILVRKDSSYEIEIIKCLPNLVRATSTTAIPFFLISRAHVLTLKLKSPSSFQVPTFHNLTQMELFFNFFIFINYKIYRDWPHKWRWMLEVLRQSPKLQRLIIHEEEKEIENEFDEENWEDPQVVPECLSSQLKTCLFTNCRGRECQLQFVEYVMLNSKVLRTMTIHTASCIDLKTKYQILKKLAVCPRSCNLMFD</sequence>
<evidence type="ECO:0000313" key="3">
    <source>
        <dbReference type="RefSeq" id="XP_027190528.1"/>
    </source>
</evidence>
<feature type="domain" description="FBD" evidence="1">
    <location>
        <begin position="314"/>
        <end position="383"/>
    </location>
</feature>
<dbReference type="InterPro" id="IPR050232">
    <property type="entry name" value="FBL13/AtMIF1-like"/>
</dbReference>
<reference evidence="3" key="2">
    <citation type="submission" date="2025-08" db="UniProtKB">
        <authorList>
            <consortium name="RefSeq"/>
        </authorList>
    </citation>
    <scope>IDENTIFICATION</scope>
    <source>
        <tissue evidence="3">Etiolated seedlings</tissue>
    </source>
</reference>
<name>A0A3Q7XS23_CICAR</name>
<dbReference type="RefSeq" id="XP_027190528.1">
    <property type="nucleotide sequence ID" value="XM_027334727.1"/>
</dbReference>
<dbReference type="Pfam" id="PF08387">
    <property type="entry name" value="FBD"/>
    <property type="match status" value="1"/>
</dbReference>
<dbReference type="InterPro" id="IPR055411">
    <property type="entry name" value="LRR_FXL15/At3g58940/PEG3-like"/>
</dbReference>
<accession>A0A3Q7XS23</accession>
<dbReference type="PANTHER" id="PTHR31900:SF34">
    <property type="entry name" value="EMB|CAB62440.1-RELATED"/>
    <property type="match status" value="1"/>
</dbReference>
<dbReference type="Gene3D" id="3.80.10.10">
    <property type="entry name" value="Ribonuclease Inhibitor"/>
    <property type="match status" value="1"/>
</dbReference>
<dbReference type="PANTHER" id="PTHR31900">
    <property type="entry name" value="F-BOX/RNI SUPERFAMILY PROTEIN-RELATED"/>
    <property type="match status" value="1"/>
</dbReference>
<dbReference type="SUPFAM" id="SSF81383">
    <property type="entry name" value="F-box domain"/>
    <property type="match status" value="1"/>
</dbReference>
<dbReference type="InterPro" id="IPR036047">
    <property type="entry name" value="F-box-like_dom_sf"/>
</dbReference>
<dbReference type="SUPFAM" id="SSF52047">
    <property type="entry name" value="RNI-like"/>
    <property type="match status" value="1"/>
</dbReference>
<reference evidence="2" key="1">
    <citation type="journal article" date="2013" name="Nat. Biotechnol.">
        <title>Draft genome sequence of chickpea (Cicer arietinum) provides a resource for trait improvement.</title>
        <authorList>
            <person name="Varshney R.K."/>
            <person name="Song C."/>
            <person name="Saxena R.K."/>
            <person name="Azam S."/>
            <person name="Yu S."/>
            <person name="Sharpe A.G."/>
            <person name="Cannon S."/>
            <person name="Baek J."/>
            <person name="Rosen B.D."/>
            <person name="Tar'an B."/>
            <person name="Millan T."/>
            <person name="Zhang X."/>
            <person name="Ramsay L.D."/>
            <person name="Iwata A."/>
            <person name="Wang Y."/>
            <person name="Nelson W."/>
            <person name="Farmer A.D."/>
            <person name="Gaur P.M."/>
            <person name="Soderlund C."/>
            <person name="Penmetsa R.V."/>
            <person name="Xu C."/>
            <person name="Bharti A.K."/>
            <person name="He W."/>
            <person name="Winter P."/>
            <person name="Zhao S."/>
            <person name="Hane J.K."/>
            <person name="Carrasquilla-Garcia N."/>
            <person name="Condie J.A."/>
            <person name="Upadhyaya H.D."/>
            <person name="Luo M.C."/>
            <person name="Thudi M."/>
            <person name="Gowda C.L."/>
            <person name="Singh N.P."/>
            <person name="Lichtenzveig J."/>
            <person name="Gali K.K."/>
            <person name="Rubio J."/>
            <person name="Nadarajan N."/>
            <person name="Dolezel J."/>
            <person name="Bansal K.C."/>
            <person name="Xu X."/>
            <person name="Edwards D."/>
            <person name="Zhang G."/>
            <person name="Kahl G."/>
            <person name="Gil J."/>
            <person name="Singh K.B."/>
            <person name="Datta S.K."/>
            <person name="Jackson S.A."/>
            <person name="Wang J."/>
            <person name="Cook D.R."/>
        </authorList>
    </citation>
    <scope>NUCLEOTIDE SEQUENCE [LARGE SCALE GENOMIC DNA]</scope>
    <source>
        <strain evidence="2">cv. CDC Frontier</strain>
    </source>
</reference>
<evidence type="ECO:0000259" key="1">
    <source>
        <dbReference type="SMART" id="SM00579"/>
    </source>
</evidence>
<dbReference type="InterPro" id="IPR032675">
    <property type="entry name" value="LRR_dom_sf"/>
</dbReference>
<gene>
    <name evidence="3" type="primary">LOC101511673</name>
</gene>
<dbReference type="Pfam" id="PF24758">
    <property type="entry name" value="LRR_At5g56370"/>
    <property type="match status" value="1"/>
</dbReference>
<proteinExistence type="predicted"/>
<dbReference type="SMART" id="SM00579">
    <property type="entry name" value="FBD"/>
    <property type="match status" value="1"/>
</dbReference>
<evidence type="ECO:0000313" key="2">
    <source>
        <dbReference type="Proteomes" id="UP000087171"/>
    </source>
</evidence>
<dbReference type="InterPro" id="IPR006566">
    <property type="entry name" value="FBD"/>
</dbReference>
<dbReference type="CDD" id="cd22160">
    <property type="entry name" value="F-box_AtFBL13-like"/>
    <property type="match status" value="1"/>
</dbReference>
<dbReference type="InterPro" id="IPR001810">
    <property type="entry name" value="F-box_dom"/>
</dbReference>
<dbReference type="STRING" id="3827.A0A3Q7XS23"/>
<dbReference type="Pfam" id="PF00646">
    <property type="entry name" value="F-box"/>
    <property type="match status" value="1"/>
</dbReference>
<protein>
    <submittedName>
        <fullName evidence="3">FBD-associated F-box protein At4g10400-like</fullName>
    </submittedName>
</protein>
<dbReference type="AlphaFoldDB" id="A0A3Q7XS23"/>